<evidence type="ECO:0000313" key="1">
    <source>
        <dbReference type="EMBL" id="CAG8607118.1"/>
    </source>
</evidence>
<reference evidence="1 2" key="1">
    <citation type="submission" date="2021-06" db="EMBL/GenBank/DDBJ databases">
        <authorList>
            <person name="Kallberg Y."/>
            <person name="Tangrot J."/>
            <person name="Rosling A."/>
        </authorList>
    </citation>
    <scope>NUCLEOTIDE SEQUENCE [LARGE SCALE GENOMIC DNA]</scope>
    <source>
        <strain evidence="1 2">120-4 pot B 10/14</strain>
    </source>
</reference>
<comment type="caution">
    <text evidence="1">The sequence shown here is derived from an EMBL/GenBank/DDBJ whole genome shotgun (WGS) entry which is preliminary data.</text>
</comment>
<evidence type="ECO:0000313" key="2">
    <source>
        <dbReference type="Proteomes" id="UP000789901"/>
    </source>
</evidence>
<organism evidence="1 2">
    <name type="scientific">Gigaspora margarita</name>
    <dbReference type="NCBI Taxonomy" id="4874"/>
    <lineage>
        <taxon>Eukaryota</taxon>
        <taxon>Fungi</taxon>
        <taxon>Fungi incertae sedis</taxon>
        <taxon>Mucoromycota</taxon>
        <taxon>Glomeromycotina</taxon>
        <taxon>Glomeromycetes</taxon>
        <taxon>Diversisporales</taxon>
        <taxon>Gigasporaceae</taxon>
        <taxon>Gigaspora</taxon>
    </lineage>
</organism>
<dbReference type="Proteomes" id="UP000789901">
    <property type="component" value="Unassembled WGS sequence"/>
</dbReference>
<dbReference type="EMBL" id="CAJVQB010003404">
    <property type="protein sequence ID" value="CAG8607118.1"/>
    <property type="molecule type" value="Genomic_DNA"/>
</dbReference>
<sequence length="174" mass="20098">IIETDNPYHSTMQEAAQFKMPSALRRLFAIILIFGEPGDVRNLWNENFNAMSEDFIKRGIPSCQSLINAVLLQIKDILEQHGKNLSEYDLPLLNLSDEQIQEQLSKLLVDDNLYNNYFTKFLLNIGNGTEPTIKDNMICIPDNMVIPWKDETSLQSLIEYVYSDCPNYYTYFAS</sequence>
<dbReference type="PANTHER" id="PTHR10492:SF57">
    <property type="entry name" value="ATP-DEPENDENT DNA HELICASE"/>
    <property type="match status" value="1"/>
</dbReference>
<feature type="non-terminal residue" evidence="1">
    <location>
        <position position="1"/>
    </location>
</feature>
<name>A0ABN7UJ60_GIGMA</name>
<accession>A0ABN7UJ60</accession>
<dbReference type="PANTHER" id="PTHR10492">
    <property type="match status" value="1"/>
</dbReference>
<protein>
    <submittedName>
        <fullName evidence="1">9766_t:CDS:1</fullName>
    </submittedName>
</protein>
<keyword evidence="2" id="KW-1185">Reference proteome</keyword>
<gene>
    <name evidence="1" type="ORF">GMARGA_LOCUS7171</name>
</gene>
<proteinExistence type="predicted"/>